<keyword evidence="4 5" id="KW-0472">Membrane</keyword>
<feature type="transmembrane region" description="Helical" evidence="5">
    <location>
        <begin position="62"/>
        <end position="83"/>
    </location>
</feature>
<evidence type="ECO:0000256" key="5">
    <source>
        <dbReference type="SAM" id="Phobius"/>
    </source>
</evidence>
<sequence length="160" mass="17473">MDTKRDSPTKADPQPPAVQVVAFDSQPAYRVYRRRWLGLVTLMLMNIMISWGLVIYSLGRFGIRAALLLAAGFSVLGVWLRFIGAKVNSSNGGHFAVVMLGQILIGFGQPFVLNAPAFYGDLWFTSRGRVTANALVSLSNPLGAAETLIEPIYFLGHTTN</sequence>
<dbReference type="AlphaFoldDB" id="W7HJH5"/>
<reference evidence="6 7" key="1">
    <citation type="submission" date="2013-05" db="EMBL/GenBank/DDBJ databases">
        <title>Drechslerella stenobrocha genome reveals carnivorous origination and mechanical trapping mechanism of predatory fungi.</title>
        <authorList>
            <person name="Liu X."/>
            <person name="Zhang W."/>
            <person name="Liu K."/>
        </authorList>
    </citation>
    <scope>NUCLEOTIDE SEQUENCE [LARGE SCALE GENOMIC DNA]</scope>
    <source>
        <strain evidence="6 7">248</strain>
    </source>
</reference>
<accession>W7HJH5</accession>
<dbReference type="HOGENOM" id="CLU_1652120_0_0_1"/>
<name>W7HJH5_9PEZI</name>
<keyword evidence="3 5" id="KW-1133">Transmembrane helix</keyword>
<dbReference type="OrthoDB" id="422206at2759"/>
<feature type="transmembrane region" description="Helical" evidence="5">
    <location>
        <begin position="95"/>
        <end position="119"/>
    </location>
</feature>
<dbReference type="InterPro" id="IPR049680">
    <property type="entry name" value="FLVCR1-2_SLC49-like"/>
</dbReference>
<dbReference type="SUPFAM" id="SSF103473">
    <property type="entry name" value="MFS general substrate transporter"/>
    <property type="match status" value="1"/>
</dbReference>
<keyword evidence="2 5" id="KW-0812">Transmembrane</keyword>
<feature type="transmembrane region" description="Helical" evidence="5">
    <location>
        <begin position="36"/>
        <end position="56"/>
    </location>
</feature>
<dbReference type="InterPro" id="IPR036259">
    <property type="entry name" value="MFS_trans_sf"/>
</dbReference>
<evidence type="ECO:0000256" key="3">
    <source>
        <dbReference type="ARBA" id="ARBA00022989"/>
    </source>
</evidence>
<dbReference type="PANTHER" id="PTHR10924">
    <property type="entry name" value="MAJOR FACILITATOR SUPERFAMILY PROTEIN-RELATED"/>
    <property type="match status" value="1"/>
</dbReference>
<dbReference type="Proteomes" id="UP000024837">
    <property type="component" value="Unassembled WGS sequence"/>
</dbReference>
<protein>
    <submittedName>
        <fullName evidence="6">Uncharacterized protein</fullName>
    </submittedName>
</protein>
<proteinExistence type="predicted"/>
<dbReference type="PANTHER" id="PTHR10924:SF6">
    <property type="entry name" value="SOLUTE CARRIER FAMILY 49 MEMBER A3"/>
    <property type="match status" value="1"/>
</dbReference>
<evidence type="ECO:0000313" key="7">
    <source>
        <dbReference type="Proteomes" id="UP000024837"/>
    </source>
</evidence>
<evidence type="ECO:0000313" key="6">
    <source>
        <dbReference type="EMBL" id="EWC44086.1"/>
    </source>
</evidence>
<evidence type="ECO:0000256" key="2">
    <source>
        <dbReference type="ARBA" id="ARBA00022692"/>
    </source>
</evidence>
<dbReference type="EMBL" id="KI966447">
    <property type="protein sequence ID" value="EWC44086.1"/>
    <property type="molecule type" value="Genomic_DNA"/>
</dbReference>
<evidence type="ECO:0000256" key="1">
    <source>
        <dbReference type="ARBA" id="ARBA00004141"/>
    </source>
</evidence>
<keyword evidence="7" id="KW-1185">Reference proteome</keyword>
<dbReference type="GO" id="GO:0016020">
    <property type="term" value="C:membrane"/>
    <property type="evidence" value="ECO:0007669"/>
    <property type="project" value="UniProtKB-SubCell"/>
</dbReference>
<evidence type="ECO:0000256" key="4">
    <source>
        <dbReference type="ARBA" id="ARBA00023136"/>
    </source>
</evidence>
<comment type="subcellular location">
    <subcellularLocation>
        <location evidence="1">Membrane</location>
        <topology evidence="1">Multi-pass membrane protein</topology>
    </subcellularLocation>
</comment>
<organism evidence="6 7">
    <name type="scientific">Drechslerella stenobrocha 248</name>
    <dbReference type="NCBI Taxonomy" id="1043628"/>
    <lineage>
        <taxon>Eukaryota</taxon>
        <taxon>Fungi</taxon>
        <taxon>Dikarya</taxon>
        <taxon>Ascomycota</taxon>
        <taxon>Pezizomycotina</taxon>
        <taxon>Orbiliomycetes</taxon>
        <taxon>Orbiliales</taxon>
        <taxon>Orbiliaceae</taxon>
        <taxon>Drechslerella</taxon>
    </lineage>
</organism>
<gene>
    <name evidence="6" type="ORF">DRE_07221</name>
</gene>